<accession>A0A250VNZ6</accession>
<feature type="compositionally biased region" description="Pro residues" evidence="1">
    <location>
        <begin position="425"/>
        <end position="441"/>
    </location>
</feature>
<dbReference type="PANTHER" id="PTHR41775">
    <property type="entry name" value="SECRETED PROTEIN-RELATED"/>
    <property type="match status" value="1"/>
</dbReference>
<proteinExistence type="predicted"/>
<evidence type="ECO:0000313" key="3">
    <source>
        <dbReference type="Proteomes" id="UP000217446"/>
    </source>
</evidence>
<dbReference type="Proteomes" id="UP000217446">
    <property type="component" value="Unassembled WGS sequence"/>
</dbReference>
<evidence type="ECO:0000256" key="1">
    <source>
        <dbReference type="SAM" id="MobiDB-lite"/>
    </source>
</evidence>
<feature type="region of interest" description="Disordered" evidence="1">
    <location>
        <begin position="370"/>
        <end position="446"/>
    </location>
</feature>
<sequence length="584" mass="61588">MPRQRPPRSLAREARRRRTRGVSRVPDVLTVFGVPWVLARPGVPRAFARPDALRAFVRQGAPRWRSTAAVFTSMTALAATSLITGPALAEPLFSPCALRRSEAHHSEGLDTWNADYPRPIRPLDAVLVYLSFPDSRPRTTPAELAADYFPATSQFFERASYGRFTLRPHPQRDWIRMPHASTSYAIKRDWNAARRGAYLRDAVAAADRRVDFSRYDIVYFVADPDAPGVDSDATKVVNLDTPIEADGKDLRRVVTVFEKHPPDRLVLAHETGHVFDLPDLYHRPTDGKGDWDTYVGDWDLMGSQFGLAPDLFGWHKWKLGWLETRQVACLREHGTTRLTLEPLGSGPVTGGVGTAASGAPVSVASTAAQAGPAPALGSGGPTSDSEGSASASGGSVPGPGTPGSGSVSGKSAPGSRARASALPAPSLPAPSVPAPSLPAPSLPASALSASAPSLSVSGAVLPTSAPGARIFGSGRGTKLAVVRTGPDSALAFEARTSTGNDGATCTQGVLIYRIRSEADSGGGPVEVVDAHPHSESCWGESVYPPLADAPVGLGESFTVPGEKVRVEVEDRTASGAWTVKITTG</sequence>
<organism evidence="2 3">
    <name type="scientific">Streptomyces olivochromogenes</name>
    <dbReference type="NCBI Taxonomy" id="1963"/>
    <lineage>
        <taxon>Bacteria</taxon>
        <taxon>Bacillati</taxon>
        <taxon>Actinomycetota</taxon>
        <taxon>Actinomycetes</taxon>
        <taxon>Kitasatosporales</taxon>
        <taxon>Streptomycetaceae</taxon>
        <taxon>Streptomyces</taxon>
    </lineage>
</organism>
<feature type="compositionally biased region" description="Low complexity" evidence="1">
    <location>
        <begin position="404"/>
        <end position="424"/>
    </location>
</feature>
<keyword evidence="3" id="KW-1185">Reference proteome</keyword>
<dbReference type="AlphaFoldDB" id="A0A250VNZ6"/>
<dbReference type="GO" id="GO:0006508">
    <property type="term" value="P:proteolysis"/>
    <property type="evidence" value="ECO:0007669"/>
    <property type="project" value="InterPro"/>
</dbReference>
<protein>
    <submittedName>
        <fullName evidence="2">Peptidase M6</fullName>
    </submittedName>
</protein>
<dbReference type="NCBIfam" id="TIGR03296">
    <property type="entry name" value="M6dom_TIGR03296"/>
    <property type="match status" value="1"/>
</dbReference>
<dbReference type="EMBL" id="BDQI01000022">
    <property type="protein sequence ID" value="GAX55948.1"/>
    <property type="molecule type" value="Genomic_DNA"/>
</dbReference>
<gene>
    <name evidence="2" type="ORF">SO3561_07513</name>
</gene>
<comment type="caution">
    <text evidence="2">The sequence shown here is derived from an EMBL/GenBank/DDBJ whole genome shotgun (WGS) entry which is preliminary data.</text>
</comment>
<evidence type="ECO:0000313" key="2">
    <source>
        <dbReference type="EMBL" id="GAX55948.1"/>
    </source>
</evidence>
<dbReference type="STRING" id="1963.AQJ27_41325"/>
<dbReference type="GO" id="GO:0008233">
    <property type="term" value="F:peptidase activity"/>
    <property type="evidence" value="ECO:0007669"/>
    <property type="project" value="InterPro"/>
</dbReference>
<name>A0A250VNZ6_STROL</name>
<feature type="compositionally biased region" description="Low complexity" evidence="1">
    <location>
        <begin position="370"/>
        <end position="394"/>
    </location>
</feature>
<reference evidence="3" key="1">
    <citation type="submission" date="2017-05" db="EMBL/GenBank/DDBJ databases">
        <title>Streptomyces olivochromogenes NBRC 3561 whole genome shotgun sequence.</title>
        <authorList>
            <person name="Dohra H."/>
            <person name="Kodani S."/>
        </authorList>
    </citation>
    <scope>NUCLEOTIDE SEQUENCE [LARGE SCALE GENOMIC DNA]</scope>
    <source>
        <strain evidence="3">NBRC 3561</strain>
    </source>
</reference>
<dbReference type="InterPro" id="IPR008757">
    <property type="entry name" value="Peptidase_M6-like_domain"/>
</dbReference>
<dbReference type="PANTHER" id="PTHR41775:SF1">
    <property type="entry name" value="PEPTIDASE M6-LIKE DOMAIN-CONTAINING PROTEIN"/>
    <property type="match status" value="1"/>
</dbReference>